<dbReference type="RefSeq" id="WP_082362889.1">
    <property type="nucleotide sequence ID" value="NZ_CP012159.1"/>
</dbReference>
<dbReference type="InterPro" id="IPR009057">
    <property type="entry name" value="Homeodomain-like_sf"/>
</dbReference>
<evidence type="ECO:0000313" key="1">
    <source>
        <dbReference type="EMBL" id="AKT41631.1"/>
    </source>
</evidence>
<dbReference type="Proteomes" id="UP000067626">
    <property type="component" value="Chromosome"/>
</dbReference>
<dbReference type="AlphaFoldDB" id="A0A0K1ELF5"/>
<keyword evidence="2" id="KW-1185">Reference proteome</keyword>
<proteinExistence type="predicted"/>
<dbReference type="KEGG" id="ccro:CMC5_058380"/>
<dbReference type="SUPFAM" id="SSF46689">
    <property type="entry name" value="Homeodomain-like"/>
    <property type="match status" value="1"/>
</dbReference>
<dbReference type="Pfam" id="PF13384">
    <property type="entry name" value="HTH_23"/>
    <property type="match status" value="1"/>
</dbReference>
<protein>
    <recommendedName>
        <fullName evidence="3">Transposase</fullName>
    </recommendedName>
</protein>
<dbReference type="OrthoDB" id="290607at2"/>
<accession>A0A0K1ELF5</accession>
<reference evidence="1 2" key="1">
    <citation type="submission" date="2015-07" db="EMBL/GenBank/DDBJ databases">
        <title>Genome analysis of myxobacterium Chondromyces crocatus Cm c5 reveals a high potential for natural compound synthesis and the genetic basis for the loss of fruiting body formation.</title>
        <authorList>
            <person name="Zaburannyi N."/>
            <person name="Bunk B."/>
            <person name="Maier J."/>
            <person name="Overmann J."/>
            <person name="Mueller R."/>
        </authorList>
    </citation>
    <scope>NUCLEOTIDE SEQUENCE [LARGE SCALE GENOMIC DNA]</scope>
    <source>
        <strain evidence="1 2">Cm c5</strain>
    </source>
</reference>
<organism evidence="1 2">
    <name type="scientific">Chondromyces crocatus</name>
    <dbReference type="NCBI Taxonomy" id="52"/>
    <lineage>
        <taxon>Bacteria</taxon>
        <taxon>Pseudomonadati</taxon>
        <taxon>Myxococcota</taxon>
        <taxon>Polyangia</taxon>
        <taxon>Polyangiales</taxon>
        <taxon>Polyangiaceae</taxon>
        <taxon>Chondromyces</taxon>
    </lineage>
</organism>
<evidence type="ECO:0000313" key="2">
    <source>
        <dbReference type="Proteomes" id="UP000067626"/>
    </source>
</evidence>
<dbReference type="EMBL" id="CP012159">
    <property type="protein sequence ID" value="AKT41631.1"/>
    <property type="molecule type" value="Genomic_DNA"/>
</dbReference>
<name>A0A0K1ELF5_CHOCO</name>
<sequence>MVHLELSSRESTQLEEIFQTTTDRRFHNRVQAILMTHRGRTRLQIAADLLVDERTVRRWLAAWRDKRLEGLRIR</sequence>
<gene>
    <name evidence="1" type="ORF">CMC5_058380</name>
</gene>
<evidence type="ECO:0008006" key="3">
    <source>
        <dbReference type="Google" id="ProtNLM"/>
    </source>
</evidence>